<proteinExistence type="predicted"/>
<feature type="compositionally biased region" description="Basic residues" evidence="1">
    <location>
        <begin position="15"/>
        <end position="36"/>
    </location>
</feature>
<feature type="compositionally biased region" description="Basic and acidic residues" evidence="1">
    <location>
        <begin position="1"/>
        <end position="14"/>
    </location>
</feature>
<dbReference type="Proteomes" id="UP000703269">
    <property type="component" value="Unassembled WGS sequence"/>
</dbReference>
<evidence type="ECO:0000256" key="1">
    <source>
        <dbReference type="SAM" id="MobiDB-lite"/>
    </source>
</evidence>
<gene>
    <name evidence="2" type="ORF">PsYK624_166430</name>
</gene>
<evidence type="ECO:0000313" key="2">
    <source>
        <dbReference type="EMBL" id="GJF00357.1"/>
    </source>
</evidence>
<organism evidence="2 3">
    <name type="scientific">Phanerochaete sordida</name>
    <dbReference type="NCBI Taxonomy" id="48140"/>
    <lineage>
        <taxon>Eukaryota</taxon>
        <taxon>Fungi</taxon>
        <taxon>Dikarya</taxon>
        <taxon>Basidiomycota</taxon>
        <taxon>Agaricomycotina</taxon>
        <taxon>Agaricomycetes</taxon>
        <taxon>Polyporales</taxon>
        <taxon>Phanerochaetaceae</taxon>
        <taxon>Phanerochaete</taxon>
    </lineage>
</organism>
<reference evidence="2 3" key="1">
    <citation type="submission" date="2021-08" db="EMBL/GenBank/DDBJ databases">
        <title>Draft Genome Sequence of Phanerochaete sordida strain YK-624.</title>
        <authorList>
            <person name="Mori T."/>
            <person name="Dohra H."/>
            <person name="Suzuki T."/>
            <person name="Kawagishi H."/>
            <person name="Hirai H."/>
        </authorList>
    </citation>
    <scope>NUCLEOTIDE SEQUENCE [LARGE SCALE GENOMIC DNA]</scope>
    <source>
        <strain evidence="2 3">YK-624</strain>
    </source>
</reference>
<keyword evidence="3" id="KW-1185">Reference proteome</keyword>
<sequence length="67" mass="7758">MLRASVKGEDDQRSRWRSIRRGHQDKKQRNGYRRVRQIHDKCPATGSSQLDIHNTARSPEQASSDPT</sequence>
<name>A0A9P3GSG2_9APHY</name>
<dbReference type="EMBL" id="BPQB01000147">
    <property type="protein sequence ID" value="GJF00357.1"/>
    <property type="molecule type" value="Genomic_DNA"/>
</dbReference>
<comment type="caution">
    <text evidence="2">The sequence shown here is derived from an EMBL/GenBank/DDBJ whole genome shotgun (WGS) entry which is preliminary data.</text>
</comment>
<protein>
    <submittedName>
        <fullName evidence="2">Uncharacterized protein</fullName>
    </submittedName>
</protein>
<accession>A0A9P3GSG2</accession>
<dbReference type="AlphaFoldDB" id="A0A9P3GSG2"/>
<evidence type="ECO:0000313" key="3">
    <source>
        <dbReference type="Proteomes" id="UP000703269"/>
    </source>
</evidence>
<feature type="compositionally biased region" description="Polar residues" evidence="1">
    <location>
        <begin position="45"/>
        <end position="67"/>
    </location>
</feature>
<feature type="region of interest" description="Disordered" evidence="1">
    <location>
        <begin position="1"/>
        <end position="67"/>
    </location>
</feature>